<feature type="region of interest" description="Disordered" evidence="9">
    <location>
        <begin position="540"/>
        <end position="589"/>
    </location>
</feature>
<proteinExistence type="predicted"/>
<feature type="region of interest" description="Disordered" evidence="9">
    <location>
        <begin position="197"/>
        <end position="274"/>
    </location>
</feature>
<feature type="compositionally biased region" description="Low complexity" evidence="9">
    <location>
        <begin position="514"/>
        <end position="523"/>
    </location>
</feature>
<evidence type="ECO:0000313" key="11">
    <source>
        <dbReference type="WBParaSite" id="MCU_003552-RA"/>
    </source>
</evidence>
<dbReference type="GO" id="GO:0005814">
    <property type="term" value="C:centriole"/>
    <property type="evidence" value="ECO:0007669"/>
    <property type="project" value="UniProtKB-SubCell"/>
</dbReference>
<evidence type="ECO:0000256" key="5">
    <source>
        <dbReference type="ARBA" id="ARBA00022490"/>
    </source>
</evidence>
<comment type="subcellular location">
    <subcellularLocation>
        <location evidence="1">Cytoplasm</location>
        <location evidence="1">Cytoskeleton</location>
        <location evidence="1">Microtubule organizing center</location>
        <location evidence="1">Centrosome</location>
        <location evidence="1">Centriole</location>
    </subcellularLocation>
    <subcellularLocation>
        <location evidence="3">Cytoplasm</location>
        <location evidence="3">Cytoskeleton</location>
        <location evidence="3">Spindle pole</location>
    </subcellularLocation>
    <subcellularLocation>
        <location evidence="2">Midbody</location>
    </subcellularLocation>
</comment>
<evidence type="ECO:0000256" key="6">
    <source>
        <dbReference type="ARBA" id="ARBA00023054"/>
    </source>
</evidence>
<dbReference type="GO" id="GO:0000922">
    <property type="term" value="C:spindle pole"/>
    <property type="evidence" value="ECO:0007669"/>
    <property type="project" value="UniProtKB-SubCell"/>
</dbReference>
<keyword evidence="5" id="KW-0963">Cytoplasm</keyword>
<sequence length="589" mass="64609">MPDLRQAVELLRRQLRLSHLKVDVDFHSIILGSYLPLIILYRHLCECDYEIHQFLVSNNFLLSETEDRRFMESLYRICRDILNMKPALSLAQFFTNSFIEKKIHMATAIIKAFGALKKDLKRRSTGDCSVSALPCSTSAPPGSLSQRSSSPRSLSPMPVSKQPLHWEGVSSTADCVPASERAQTACDASLASNKPSNGGCSVLKQPLSSPPTQPQPRRTLCSSPQLDQPLAHPKGRDLGLGLGAVQVPGKTTFDDEPLESLSSANPPRQGFRNETFSASLKPTYVEDAEYLRGISITLDSISNQLSHLVNRIAGIELRVCAIEQPILESVSQLKNPEKQQVPDQLSFETKAPNNKNNPSLKPPDSVDAPAKKSITFEGNCSPRPVHGKSADTGYPPEFLGPPDNSTNLRVCNAGSPCRRTLSDQPVTCNAPACNRVFSQPITSSGDGVHVGPTWCDLDSDPLQSFPQPAVNHEIGVTRASAENDTAIDVHNTKPAFRQQPKSDSHGVLKYSNGSTTSSDTADVTANSRFDDDLKEVQCSRKRKTNLGNEGNRITRTSPFTNQHRRDSTSEESRHGDNELKHQVDRISNM</sequence>
<dbReference type="GO" id="GO:0030496">
    <property type="term" value="C:midbody"/>
    <property type="evidence" value="ECO:0007669"/>
    <property type="project" value="UniProtKB-SubCell"/>
</dbReference>
<feature type="domain" description="Centrosomal CEP44" evidence="10">
    <location>
        <begin position="3"/>
        <end position="123"/>
    </location>
</feature>
<dbReference type="WBParaSite" id="MCU_003552-RA">
    <property type="protein sequence ID" value="MCU_003552-RA"/>
    <property type="gene ID" value="MCU_003552"/>
</dbReference>
<evidence type="ECO:0000256" key="8">
    <source>
        <dbReference type="ARBA" id="ARBA00046235"/>
    </source>
</evidence>
<evidence type="ECO:0000259" key="10">
    <source>
        <dbReference type="Pfam" id="PF15007"/>
    </source>
</evidence>
<dbReference type="Pfam" id="PF15007">
    <property type="entry name" value="CEP44"/>
    <property type="match status" value="1"/>
</dbReference>
<feature type="compositionally biased region" description="Basic and acidic residues" evidence="9">
    <location>
        <begin position="563"/>
        <end position="589"/>
    </location>
</feature>
<name>A0A5K3EWJ5_MESCO</name>
<organism evidence="11">
    <name type="scientific">Mesocestoides corti</name>
    <name type="common">Flatworm</name>
    <dbReference type="NCBI Taxonomy" id="53468"/>
    <lineage>
        <taxon>Eukaryota</taxon>
        <taxon>Metazoa</taxon>
        <taxon>Spiralia</taxon>
        <taxon>Lophotrochozoa</taxon>
        <taxon>Platyhelminthes</taxon>
        <taxon>Cestoda</taxon>
        <taxon>Eucestoda</taxon>
        <taxon>Cyclophyllidea</taxon>
        <taxon>Mesocestoididae</taxon>
        <taxon>Mesocestoides</taxon>
    </lineage>
</organism>
<evidence type="ECO:0000256" key="3">
    <source>
        <dbReference type="ARBA" id="ARBA00004647"/>
    </source>
</evidence>
<accession>A0A5K3EWJ5</accession>
<feature type="region of interest" description="Disordered" evidence="9">
    <location>
        <begin position="333"/>
        <end position="403"/>
    </location>
</feature>
<evidence type="ECO:0000256" key="2">
    <source>
        <dbReference type="ARBA" id="ARBA00004214"/>
    </source>
</evidence>
<protein>
    <recommendedName>
        <fullName evidence="4">Centrosomal protein of 44 kDa</fullName>
    </recommendedName>
</protein>
<dbReference type="PANTHER" id="PTHR31477:SF1">
    <property type="entry name" value="CENTROSOMAL PROTEIN OF 44 KDA"/>
    <property type="match status" value="1"/>
</dbReference>
<feature type="compositionally biased region" description="Polar residues" evidence="9">
    <location>
        <begin position="545"/>
        <end position="561"/>
    </location>
</feature>
<evidence type="ECO:0000256" key="9">
    <source>
        <dbReference type="SAM" id="MobiDB-lite"/>
    </source>
</evidence>
<dbReference type="InterPro" id="IPR033603">
    <property type="entry name" value="CEP44"/>
</dbReference>
<comment type="function">
    <text evidence="8">Centriole-enriched microtubule-binding protein involved in centriole biogenesis. In collaboration with CEP295 and POC1B, is required for the centriole-to-centrosome conversion by ensuring the formation of bona fide centriole wall. Functions as a linker component that maintains centrosome cohesion. Associates with CROCC and regulates its stability and localization to the centrosome.</text>
</comment>
<keyword evidence="6" id="KW-0175">Coiled coil</keyword>
<dbReference type="AlphaFoldDB" id="A0A5K3EWJ5"/>
<feature type="compositionally biased region" description="Low complexity" evidence="9">
    <location>
        <begin position="350"/>
        <end position="363"/>
    </location>
</feature>
<evidence type="ECO:0000256" key="7">
    <source>
        <dbReference type="ARBA" id="ARBA00023212"/>
    </source>
</evidence>
<evidence type="ECO:0000256" key="1">
    <source>
        <dbReference type="ARBA" id="ARBA00004114"/>
    </source>
</evidence>
<feature type="compositionally biased region" description="Polar residues" evidence="9">
    <location>
        <begin position="260"/>
        <end position="274"/>
    </location>
</feature>
<evidence type="ECO:0000256" key="4">
    <source>
        <dbReference type="ARBA" id="ARBA00014053"/>
    </source>
</evidence>
<reference evidence="11" key="1">
    <citation type="submission" date="2019-11" db="UniProtKB">
        <authorList>
            <consortium name="WormBaseParasite"/>
        </authorList>
    </citation>
    <scope>IDENTIFICATION</scope>
</reference>
<feature type="compositionally biased region" description="Low complexity" evidence="9">
    <location>
        <begin position="138"/>
        <end position="160"/>
    </location>
</feature>
<keyword evidence="7" id="KW-0206">Cytoskeleton</keyword>
<dbReference type="PANTHER" id="PTHR31477">
    <property type="entry name" value="CENTROSOMAL PROTEIN OF 44 KDA"/>
    <property type="match status" value="1"/>
</dbReference>
<feature type="region of interest" description="Disordered" evidence="9">
    <location>
        <begin position="136"/>
        <end position="163"/>
    </location>
</feature>
<dbReference type="InterPro" id="IPR029157">
    <property type="entry name" value="CEP44_CC"/>
</dbReference>
<feature type="region of interest" description="Disordered" evidence="9">
    <location>
        <begin position="491"/>
        <end position="523"/>
    </location>
</feature>